<name>A0ABQ6A005_9GAMM</name>
<feature type="transmembrane region" description="Helical" evidence="1">
    <location>
        <begin position="60"/>
        <end position="82"/>
    </location>
</feature>
<keyword evidence="3" id="KW-1185">Reference proteome</keyword>
<keyword evidence="1" id="KW-1133">Transmembrane helix</keyword>
<feature type="transmembrane region" description="Helical" evidence="1">
    <location>
        <begin position="195"/>
        <end position="215"/>
    </location>
</feature>
<feature type="transmembrane region" description="Helical" evidence="1">
    <location>
        <begin position="221"/>
        <end position="240"/>
    </location>
</feature>
<dbReference type="Proteomes" id="UP001156682">
    <property type="component" value="Unassembled WGS sequence"/>
</dbReference>
<proteinExistence type="predicted"/>
<feature type="transmembrane region" description="Helical" evidence="1">
    <location>
        <begin position="16"/>
        <end position="40"/>
    </location>
</feature>
<evidence type="ECO:0000256" key="1">
    <source>
        <dbReference type="SAM" id="Phobius"/>
    </source>
</evidence>
<organism evidence="2 3">
    <name type="scientific">Marinospirillum insulare</name>
    <dbReference type="NCBI Taxonomy" id="217169"/>
    <lineage>
        <taxon>Bacteria</taxon>
        <taxon>Pseudomonadati</taxon>
        <taxon>Pseudomonadota</taxon>
        <taxon>Gammaproteobacteria</taxon>
        <taxon>Oceanospirillales</taxon>
        <taxon>Oceanospirillaceae</taxon>
        <taxon>Marinospirillum</taxon>
    </lineage>
</organism>
<feature type="transmembrane region" description="Helical" evidence="1">
    <location>
        <begin position="94"/>
        <end position="112"/>
    </location>
</feature>
<keyword evidence="1" id="KW-0812">Transmembrane</keyword>
<comment type="caution">
    <text evidence="2">The sequence shown here is derived from an EMBL/GenBank/DDBJ whole genome shotgun (WGS) entry which is preliminary data.</text>
</comment>
<dbReference type="EMBL" id="BSOR01000035">
    <property type="protein sequence ID" value="GLR64590.1"/>
    <property type="molecule type" value="Genomic_DNA"/>
</dbReference>
<protein>
    <recommendedName>
        <fullName evidence="4">DUF2232 domain-containing protein</fullName>
    </recommendedName>
</protein>
<feature type="transmembrane region" description="Helical" evidence="1">
    <location>
        <begin position="150"/>
        <end position="174"/>
    </location>
</feature>
<evidence type="ECO:0008006" key="4">
    <source>
        <dbReference type="Google" id="ProtNLM"/>
    </source>
</evidence>
<feature type="transmembrane region" description="Helical" evidence="1">
    <location>
        <begin position="247"/>
        <end position="272"/>
    </location>
</feature>
<accession>A0ABQ6A005</accession>
<sequence>MRALAEFVMKSPSRALGAAVVAALIPVLSVFSGAIVALVWLRMGPAQGIKILLAAALPGLYFWLSASSPDVLLGVVGAALLAEVLRSNQGWSRVLIVGALIAAFIALTIQWLDDDLQVQIIDLLLDQGGLAESYELTALDQQQLAATLGWLFNGVITSVQLLMLIASVIIARWWQSMLYNPGGFQAEFHALRLPLWSAAFLPLVLVLVASGQTWLMPALPVLLVPHLIAGVALVHAVFAIKKYNSFWLGLLYVLLIFTQPYMSLMLVLFALADSVMNVRHRLAPPPPPPSQDGDGEA</sequence>
<evidence type="ECO:0000313" key="3">
    <source>
        <dbReference type="Proteomes" id="UP001156682"/>
    </source>
</evidence>
<gene>
    <name evidence="2" type="ORF">GCM10007878_20280</name>
</gene>
<keyword evidence="1" id="KW-0472">Membrane</keyword>
<reference evidence="3" key="1">
    <citation type="journal article" date="2019" name="Int. J. Syst. Evol. Microbiol.">
        <title>The Global Catalogue of Microorganisms (GCM) 10K type strain sequencing project: providing services to taxonomists for standard genome sequencing and annotation.</title>
        <authorList>
            <consortium name="The Broad Institute Genomics Platform"/>
            <consortium name="The Broad Institute Genome Sequencing Center for Infectious Disease"/>
            <person name="Wu L."/>
            <person name="Ma J."/>
        </authorList>
    </citation>
    <scope>NUCLEOTIDE SEQUENCE [LARGE SCALE GENOMIC DNA]</scope>
    <source>
        <strain evidence="3">NBRC 100033</strain>
    </source>
</reference>
<evidence type="ECO:0000313" key="2">
    <source>
        <dbReference type="EMBL" id="GLR64590.1"/>
    </source>
</evidence>